<protein>
    <submittedName>
        <fullName evidence="1">Nitroimidazol reductase NimA, pyridoxamine 5'-phosphate oxidase superfamily</fullName>
    </submittedName>
</protein>
<gene>
    <name evidence="1" type="ORF">SAMN05660359_03793</name>
</gene>
<name>A0A1I5HJJ3_9ACTN</name>
<organism evidence="1 2">
    <name type="scientific">Geodermatophilus obscurus</name>
    <dbReference type="NCBI Taxonomy" id="1861"/>
    <lineage>
        <taxon>Bacteria</taxon>
        <taxon>Bacillati</taxon>
        <taxon>Actinomycetota</taxon>
        <taxon>Actinomycetes</taxon>
        <taxon>Geodermatophilales</taxon>
        <taxon>Geodermatophilaceae</taxon>
        <taxon>Geodermatophilus</taxon>
    </lineage>
</organism>
<keyword evidence="2" id="KW-1185">Reference proteome</keyword>
<sequence>MGRTTSAAGSLDVIPVDECYQRLAGHELGRIGVIAGHQPLVIPVDYGLDGRTIVVRTHPGTTLSAAEHADVAFEVDEFDRARRSGWSVLVRGLAEEVGPGHGADLVARTRAVGVRPWAPGEHGNWLRIIPQAVSGRRVSPGQLPWGVDDRAHL</sequence>
<accession>A0A1I5HJJ3</accession>
<dbReference type="OrthoDB" id="7062584at2"/>
<proteinExistence type="predicted"/>
<dbReference type="Pfam" id="PF12900">
    <property type="entry name" value="Pyridox_ox_2"/>
    <property type="match status" value="1"/>
</dbReference>
<dbReference type="EMBL" id="FOWE01000009">
    <property type="protein sequence ID" value="SFO48309.1"/>
    <property type="molecule type" value="Genomic_DNA"/>
</dbReference>
<dbReference type="InterPro" id="IPR024747">
    <property type="entry name" value="Pyridox_Oxase-rel"/>
</dbReference>
<dbReference type="SUPFAM" id="SSF50475">
    <property type="entry name" value="FMN-binding split barrel"/>
    <property type="match status" value="1"/>
</dbReference>
<dbReference type="Proteomes" id="UP000183642">
    <property type="component" value="Unassembled WGS sequence"/>
</dbReference>
<dbReference type="AlphaFoldDB" id="A0A1I5HJJ3"/>
<evidence type="ECO:0000313" key="1">
    <source>
        <dbReference type="EMBL" id="SFO48309.1"/>
    </source>
</evidence>
<reference evidence="2" key="1">
    <citation type="submission" date="2016-10" db="EMBL/GenBank/DDBJ databases">
        <authorList>
            <person name="Varghese N."/>
            <person name="Submissions S."/>
        </authorList>
    </citation>
    <scope>NUCLEOTIDE SEQUENCE [LARGE SCALE GENOMIC DNA]</scope>
    <source>
        <strain evidence="2">DSM 43161</strain>
    </source>
</reference>
<evidence type="ECO:0000313" key="2">
    <source>
        <dbReference type="Proteomes" id="UP000183642"/>
    </source>
</evidence>
<dbReference type="Gene3D" id="2.30.110.10">
    <property type="entry name" value="Electron Transport, Fmn-binding Protein, Chain A"/>
    <property type="match status" value="1"/>
</dbReference>
<dbReference type="InterPro" id="IPR012349">
    <property type="entry name" value="Split_barrel_FMN-bd"/>
</dbReference>